<keyword evidence="1" id="KW-0472">Membrane</keyword>
<keyword evidence="1" id="KW-1133">Transmembrane helix</keyword>
<dbReference type="Proteomes" id="UP000185891">
    <property type="component" value="Unassembled WGS sequence"/>
</dbReference>
<feature type="transmembrane region" description="Helical" evidence="1">
    <location>
        <begin position="6"/>
        <end position="26"/>
    </location>
</feature>
<reference evidence="2 3" key="1">
    <citation type="journal article" date="2016" name="Nat. Commun.">
        <title>Thousands of microbial genomes shed light on interconnected biogeochemical processes in an aquifer system.</title>
        <authorList>
            <person name="Anantharaman K."/>
            <person name="Brown C.T."/>
            <person name="Hug L.A."/>
            <person name="Sharon I."/>
            <person name="Castelle C.J."/>
            <person name="Probst A.J."/>
            <person name="Thomas B.C."/>
            <person name="Singh A."/>
            <person name="Wilkins M.J."/>
            <person name="Karaoz U."/>
            <person name="Brodie E.L."/>
            <person name="Williams K.H."/>
            <person name="Hubbard S.S."/>
            <person name="Banfield J.F."/>
        </authorList>
    </citation>
    <scope>NUCLEOTIDE SEQUENCE [LARGE SCALE GENOMIC DNA]</scope>
</reference>
<proteinExistence type="predicted"/>
<dbReference type="InterPro" id="IPR014717">
    <property type="entry name" value="Transl_elong_EF1B/ribsomal_bS6"/>
</dbReference>
<gene>
    <name evidence="2" type="ORF">A3E89_00705</name>
</gene>
<dbReference type="GO" id="GO:0043683">
    <property type="term" value="P:type IV pilus assembly"/>
    <property type="evidence" value="ECO:0007669"/>
    <property type="project" value="InterPro"/>
</dbReference>
<evidence type="ECO:0008006" key="4">
    <source>
        <dbReference type="Google" id="ProtNLM"/>
    </source>
</evidence>
<sequence>MKRIILPIILIIISAGVFVIFIDPTYKNIGALKEEKTQYDEARNKSKELRGIRDGLLEKYATFSESDIDRVKKMIPDNVDNVKLIMDINAIAANYGAIIRDIKLNAPEDTSEEARMGAEDTKYGSVTLSFSMTSSYETFMSFITDLKDSLRLVDITDLSFSVVPKEENNYKFNFTVKTYWLK</sequence>
<dbReference type="GO" id="GO:0043107">
    <property type="term" value="P:type IV pilus-dependent motility"/>
    <property type="evidence" value="ECO:0007669"/>
    <property type="project" value="InterPro"/>
</dbReference>
<comment type="caution">
    <text evidence="2">The sequence shown here is derived from an EMBL/GenBank/DDBJ whole genome shotgun (WGS) entry which is preliminary data.</text>
</comment>
<protein>
    <recommendedName>
        <fullName evidence="4">Pilus assembly protein PilO</fullName>
    </recommendedName>
</protein>
<dbReference type="Pfam" id="PF04350">
    <property type="entry name" value="PilO"/>
    <property type="match status" value="1"/>
</dbReference>
<dbReference type="InterPro" id="IPR007445">
    <property type="entry name" value="PilO"/>
</dbReference>
<name>A0A1F5EN33_9BACT</name>
<keyword evidence="1" id="KW-0812">Transmembrane</keyword>
<dbReference type="AlphaFoldDB" id="A0A1F5EN33"/>
<dbReference type="Gene3D" id="3.30.70.60">
    <property type="match status" value="1"/>
</dbReference>
<dbReference type="EMBL" id="MFAA01000023">
    <property type="protein sequence ID" value="OGD68802.1"/>
    <property type="molecule type" value="Genomic_DNA"/>
</dbReference>
<evidence type="ECO:0000313" key="3">
    <source>
        <dbReference type="Proteomes" id="UP000185891"/>
    </source>
</evidence>
<evidence type="ECO:0000256" key="1">
    <source>
        <dbReference type="SAM" id="Phobius"/>
    </source>
</evidence>
<evidence type="ECO:0000313" key="2">
    <source>
        <dbReference type="EMBL" id="OGD68802.1"/>
    </source>
</evidence>
<organism evidence="2 3">
    <name type="scientific">Candidatus Campbellbacteria bacterium RIFCSPHIGHO2_12_FULL_35_10</name>
    <dbReference type="NCBI Taxonomy" id="1797578"/>
    <lineage>
        <taxon>Bacteria</taxon>
        <taxon>Candidatus Campbelliibacteriota</taxon>
    </lineage>
</organism>
<accession>A0A1F5EN33</accession>